<sequence>MNLFQKFKETMFSVLPIMAIVLLLGTTVAPLGGELIAKFVTGGVLLIMGLTIFLLGVDIGILPIGERSGAALTAKRNLPLLLCASFVIGIMVTIAEPDVQVLADQIKSVAGGVNKWTLVLMIAVGIGLFVTIGLLRTMLSLKLRYILIISYIIVFALAFACPPEFQGVAFDAGGATTGPMTVPFIMALGMGVASVRRSGAGSENSAGDNDSSFGLTGIASVGPIAAVCLYGIILKATGNVFSQATAASSHGGEAEGMMVFLELVPSVLKEVSLALIPLVIMFVVFQIFLLKMPPVQVRRMVKGLVYGFIGLVLFLVGVNGGFMPAGKALGEILGTKAFASGGIWTLLITAVSFVFGAIVVCAEPAVWVLTEQVESVSGGTIPRKVMLAALSSGVAAAIVVSMLRVIYGFSLWYVLVPGYALALILTFFCPPLFTGIAFDSGGVASGPMTSTFILSFTLGAATAGGASSATDAFGVIALVAMTPLIAIQILGIVFKKKNESAKKQPLEEK</sequence>
<dbReference type="RefSeq" id="WP_198442411.1">
    <property type="nucleotide sequence ID" value="NZ_CBCSHE010000008.1"/>
</dbReference>
<organism evidence="2 3">
    <name type="scientific">Treponema peruense</name>
    <dbReference type="NCBI Taxonomy" id="2787628"/>
    <lineage>
        <taxon>Bacteria</taxon>
        <taxon>Pseudomonadati</taxon>
        <taxon>Spirochaetota</taxon>
        <taxon>Spirochaetia</taxon>
        <taxon>Spirochaetales</taxon>
        <taxon>Treponemataceae</taxon>
        <taxon>Treponema</taxon>
    </lineage>
</organism>
<feature type="transmembrane region" description="Helical" evidence="1">
    <location>
        <begin position="450"/>
        <end position="466"/>
    </location>
</feature>
<evidence type="ECO:0000313" key="3">
    <source>
        <dbReference type="Proteomes" id="UP000595224"/>
    </source>
</evidence>
<gene>
    <name evidence="2" type="ORF">IWA51_10705</name>
</gene>
<feature type="transmembrane region" description="Helical" evidence="1">
    <location>
        <begin position="387"/>
        <end position="407"/>
    </location>
</feature>
<feature type="transmembrane region" description="Helical" evidence="1">
    <location>
        <begin position="77"/>
        <end position="95"/>
    </location>
</feature>
<dbReference type="Proteomes" id="UP000595224">
    <property type="component" value="Chromosome"/>
</dbReference>
<keyword evidence="1" id="KW-0812">Transmembrane</keyword>
<keyword evidence="1" id="KW-1133">Transmembrane helix</keyword>
<keyword evidence="3" id="KW-1185">Reference proteome</keyword>
<reference evidence="2 3" key="1">
    <citation type="submission" date="2020-11" db="EMBL/GenBank/DDBJ databases">
        <title>Treponema Peruensis nv. sp., first commensal Treponema isolated from human feces.</title>
        <authorList>
            <person name="Belkhou C."/>
            <person name="Raes J."/>
        </authorList>
    </citation>
    <scope>NUCLEOTIDE SEQUENCE [LARGE SCALE GENOMIC DNA]</scope>
    <source>
        <strain evidence="2 3">RCC2812</strain>
    </source>
</reference>
<dbReference type="EMBL" id="CP064936">
    <property type="protein sequence ID" value="QQA00713.1"/>
    <property type="molecule type" value="Genomic_DNA"/>
</dbReference>
<feature type="transmembrane region" description="Helical" evidence="1">
    <location>
        <begin position="213"/>
        <end position="233"/>
    </location>
</feature>
<evidence type="ECO:0000256" key="1">
    <source>
        <dbReference type="SAM" id="Phobius"/>
    </source>
</evidence>
<proteinExistence type="predicted"/>
<feature type="transmembrane region" description="Helical" evidence="1">
    <location>
        <begin position="343"/>
        <end position="366"/>
    </location>
</feature>
<feature type="transmembrane region" description="Helical" evidence="1">
    <location>
        <begin position="142"/>
        <end position="160"/>
    </location>
</feature>
<feature type="transmembrane region" description="Helical" evidence="1">
    <location>
        <begin position="39"/>
        <end position="65"/>
    </location>
</feature>
<feature type="transmembrane region" description="Helical" evidence="1">
    <location>
        <begin position="271"/>
        <end position="291"/>
    </location>
</feature>
<dbReference type="InterPro" id="IPR011435">
    <property type="entry name" value="UmpAB"/>
</dbReference>
<dbReference type="Pfam" id="PF07556">
    <property type="entry name" value="DUF1538"/>
    <property type="match status" value="2"/>
</dbReference>
<feature type="transmembrane region" description="Helical" evidence="1">
    <location>
        <begin position="472"/>
        <end position="494"/>
    </location>
</feature>
<accession>A0A7T3RCP6</accession>
<evidence type="ECO:0000313" key="2">
    <source>
        <dbReference type="EMBL" id="QQA00713.1"/>
    </source>
</evidence>
<dbReference type="KEGG" id="tper:IWA51_10705"/>
<feature type="transmembrane region" description="Helical" evidence="1">
    <location>
        <begin position="12"/>
        <end position="33"/>
    </location>
</feature>
<protein>
    <submittedName>
        <fullName evidence="2">DUF1538 domain-containing protein</fullName>
    </submittedName>
</protein>
<dbReference type="AlphaFoldDB" id="A0A7T3RCP6"/>
<feature type="transmembrane region" description="Helical" evidence="1">
    <location>
        <begin position="303"/>
        <end position="323"/>
    </location>
</feature>
<feature type="transmembrane region" description="Helical" evidence="1">
    <location>
        <begin position="172"/>
        <end position="193"/>
    </location>
</feature>
<feature type="transmembrane region" description="Helical" evidence="1">
    <location>
        <begin position="115"/>
        <end position="135"/>
    </location>
</feature>
<feature type="transmembrane region" description="Helical" evidence="1">
    <location>
        <begin position="419"/>
        <end position="438"/>
    </location>
</feature>
<name>A0A7T3RCP6_9SPIR</name>
<keyword evidence="1" id="KW-0472">Membrane</keyword>